<reference evidence="3" key="1">
    <citation type="submission" date="2022-11" db="UniProtKB">
        <authorList>
            <consortium name="WormBaseParasite"/>
        </authorList>
    </citation>
    <scope>IDENTIFICATION</scope>
</reference>
<accession>A0A914CS80</accession>
<dbReference type="PANTHER" id="PTHR31751">
    <property type="entry name" value="SI:CH211-108C17.2-RELATED-RELATED"/>
    <property type="match status" value="1"/>
</dbReference>
<dbReference type="WBParaSite" id="ACRNAN_scaffold13638.g21253.t1">
    <property type="protein sequence ID" value="ACRNAN_scaffold13638.g21253.t1"/>
    <property type="gene ID" value="ACRNAN_scaffold13638.g21253"/>
</dbReference>
<proteinExistence type="predicted"/>
<dbReference type="PANTHER" id="PTHR31751:SF42">
    <property type="entry name" value="PROTEIN CBG10204"/>
    <property type="match status" value="1"/>
</dbReference>
<evidence type="ECO:0000313" key="2">
    <source>
        <dbReference type="Proteomes" id="UP000887540"/>
    </source>
</evidence>
<sequence length="524" mass="60661">MVSTRFDWFVYAKGGKFGNSCSKSSCSHSYADLSAFFKAANIAGVSKMSYQRLSKKYVWPSVKEYYENQKPIVEGLADLALDGAFDSPGHNAQYCSETCMDRDSKLVMGCEIVRKEEVDGISNRMELRGVQKLFEKLGKDNVNSVTIDKHLQICKWLRENNVQYYFDPWHHLKTNRKKIRKARNVMKHKNKAIEKWQLEVYDNLSKRLIKHLYSAVELSAGNPDLLKEIALSYFLHVAGCHEWKSRSVAELIYNLRAPDDWKKSKFDPRSTLLANEKFGIHLKCTHVHNQEDITPAVDPTSLPFIELLKMVSNKTFLQDLLRLKHGNVTANVESFHSISIHYRPKRKFYNPPGFTCRTMLAIISYNENVRAEQRGERKVVEEYRYFSKSKGEFTTKFKKGAPIDAWKEEIVIASIDKKLHPDLDEPVFEENDIDDGIESIHDEDESLFGEGVDEELFENEESEYPELENENLRLKFQEEYDSSPPVSEVSSTDYDTPSPSKSIKEPKKSIHRLRFSDDEDEEDE</sequence>
<dbReference type="AlphaFoldDB" id="A0A914CS80"/>
<feature type="compositionally biased region" description="Acidic residues" evidence="1">
    <location>
        <begin position="457"/>
        <end position="469"/>
    </location>
</feature>
<keyword evidence="2" id="KW-1185">Reference proteome</keyword>
<evidence type="ECO:0000313" key="3">
    <source>
        <dbReference type="WBParaSite" id="ACRNAN_scaffold13638.g21253.t1"/>
    </source>
</evidence>
<dbReference type="Proteomes" id="UP000887540">
    <property type="component" value="Unplaced"/>
</dbReference>
<organism evidence="2 3">
    <name type="scientific">Acrobeloides nanus</name>
    <dbReference type="NCBI Taxonomy" id="290746"/>
    <lineage>
        <taxon>Eukaryota</taxon>
        <taxon>Metazoa</taxon>
        <taxon>Ecdysozoa</taxon>
        <taxon>Nematoda</taxon>
        <taxon>Chromadorea</taxon>
        <taxon>Rhabditida</taxon>
        <taxon>Tylenchina</taxon>
        <taxon>Cephalobomorpha</taxon>
        <taxon>Cephaloboidea</taxon>
        <taxon>Cephalobidae</taxon>
        <taxon>Acrobeloides</taxon>
    </lineage>
</organism>
<protein>
    <submittedName>
        <fullName evidence="3">Uncharacterized protein</fullName>
    </submittedName>
</protein>
<evidence type="ECO:0000256" key="1">
    <source>
        <dbReference type="SAM" id="MobiDB-lite"/>
    </source>
</evidence>
<name>A0A914CS80_9BILA</name>
<feature type="region of interest" description="Disordered" evidence="1">
    <location>
        <begin position="457"/>
        <end position="524"/>
    </location>
</feature>
<feature type="compositionally biased region" description="Polar residues" evidence="1">
    <location>
        <begin position="484"/>
        <end position="495"/>
    </location>
</feature>